<sequence length="70" mass="8267">MTQVQLLAVRTVTSQCTDSNILNMWTWNEAILYLKLMYGWLFKLHRAFFSRKPYLSVLLLTGAKKRIAWS</sequence>
<protein>
    <submittedName>
        <fullName evidence="1">Uncharacterized protein</fullName>
    </submittedName>
</protein>
<reference evidence="1" key="1">
    <citation type="submission" date="2014-11" db="EMBL/GenBank/DDBJ databases">
        <authorList>
            <person name="Amaro Gonzalez C."/>
        </authorList>
    </citation>
    <scope>NUCLEOTIDE SEQUENCE</scope>
</reference>
<dbReference type="AlphaFoldDB" id="A0A0E9WV85"/>
<dbReference type="EMBL" id="GBXM01014243">
    <property type="protein sequence ID" value="JAH94334.1"/>
    <property type="molecule type" value="Transcribed_RNA"/>
</dbReference>
<accession>A0A0E9WV85</accession>
<organism evidence="1">
    <name type="scientific">Anguilla anguilla</name>
    <name type="common">European freshwater eel</name>
    <name type="synonym">Muraena anguilla</name>
    <dbReference type="NCBI Taxonomy" id="7936"/>
    <lineage>
        <taxon>Eukaryota</taxon>
        <taxon>Metazoa</taxon>
        <taxon>Chordata</taxon>
        <taxon>Craniata</taxon>
        <taxon>Vertebrata</taxon>
        <taxon>Euteleostomi</taxon>
        <taxon>Actinopterygii</taxon>
        <taxon>Neopterygii</taxon>
        <taxon>Teleostei</taxon>
        <taxon>Anguilliformes</taxon>
        <taxon>Anguillidae</taxon>
        <taxon>Anguilla</taxon>
    </lineage>
</organism>
<proteinExistence type="predicted"/>
<evidence type="ECO:0000313" key="1">
    <source>
        <dbReference type="EMBL" id="JAH94334.1"/>
    </source>
</evidence>
<reference evidence="1" key="2">
    <citation type="journal article" date="2015" name="Fish Shellfish Immunol.">
        <title>Early steps in the European eel (Anguilla anguilla)-Vibrio vulnificus interaction in the gills: Role of the RtxA13 toxin.</title>
        <authorList>
            <person name="Callol A."/>
            <person name="Pajuelo D."/>
            <person name="Ebbesson L."/>
            <person name="Teles M."/>
            <person name="MacKenzie S."/>
            <person name="Amaro C."/>
        </authorList>
    </citation>
    <scope>NUCLEOTIDE SEQUENCE</scope>
</reference>
<name>A0A0E9WV85_ANGAN</name>